<evidence type="ECO:0000313" key="1">
    <source>
        <dbReference type="EMBL" id="MFD2695127.1"/>
    </source>
</evidence>
<dbReference type="Proteomes" id="UP001597399">
    <property type="component" value="Unassembled WGS sequence"/>
</dbReference>
<accession>A0ABW5S6B8</accession>
<proteinExistence type="predicted"/>
<comment type="caution">
    <text evidence="1">The sequence shown here is derived from an EMBL/GenBank/DDBJ whole genome shotgun (WGS) entry which is preliminary data.</text>
</comment>
<dbReference type="EMBL" id="JBHUMQ010000039">
    <property type="protein sequence ID" value="MFD2695127.1"/>
    <property type="molecule type" value="Genomic_DNA"/>
</dbReference>
<sequence length="63" mass="7236">MNIRVASVIQFLEGSKSSWYLCNRILILDAKEQYQTGDSVMIDGKKYKVIEDLSVLRITPTEK</sequence>
<evidence type="ECO:0000313" key="2">
    <source>
        <dbReference type="Proteomes" id="UP001597399"/>
    </source>
</evidence>
<organism evidence="1 2">
    <name type="scientific">Sporolactobacillus shoreicorticis</name>
    <dbReference type="NCBI Taxonomy" id="1923877"/>
    <lineage>
        <taxon>Bacteria</taxon>
        <taxon>Bacillati</taxon>
        <taxon>Bacillota</taxon>
        <taxon>Bacilli</taxon>
        <taxon>Bacillales</taxon>
        <taxon>Sporolactobacillaceae</taxon>
        <taxon>Sporolactobacillus</taxon>
    </lineage>
</organism>
<gene>
    <name evidence="1" type="ORF">ACFSUE_16090</name>
</gene>
<protein>
    <submittedName>
        <fullName evidence="1">Uncharacterized protein</fullName>
    </submittedName>
</protein>
<dbReference type="RefSeq" id="WP_253060728.1">
    <property type="nucleotide sequence ID" value="NZ_JAMXWM010000007.1"/>
</dbReference>
<reference evidence="2" key="1">
    <citation type="journal article" date="2019" name="Int. J. Syst. Evol. Microbiol.">
        <title>The Global Catalogue of Microorganisms (GCM) 10K type strain sequencing project: providing services to taxonomists for standard genome sequencing and annotation.</title>
        <authorList>
            <consortium name="The Broad Institute Genomics Platform"/>
            <consortium name="The Broad Institute Genome Sequencing Center for Infectious Disease"/>
            <person name="Wu L."/>
            <person name="Ma J."/>
        </authorList>
    </citation>
    <scope>NUCLEOTIDE SEQUENCE [LARGE SCALE GENOMIC DNA]</scope>
    <source>
        <strain evidence="2">TISTR 2466</strain>
    </source>
</reference>
<keyword evidence="2" id="KW-1185">Reference proteome</keyword>
<name>A0ABW5S6B8_9BACL</name>